<dbReference type="Gene3D" id="3.40.50.2300">
    <property type="match status" value="2"/>
</dbReference>
<evidence type="ECO:0000313" key="1">
    <source>
        <dbReference type="EMBL" id="GAI33230.1"/>
    </source>
</evidence>
<comment type="caution">
    <text evidence="1">The sequence shown here is derived from an EMBL/GenBank/DDBJ whole genome shotgun (WGS) entry which is preliminary data.</text>
</comment>
<proteinExistence type="predicted"/>
<dbReference type="InterPro" id="IPR028082">
    <property type="entry name" value="Peripla_BP_I"/>
</dbReference>
<reference evidence="1" key="1">
    <citation type="journal article" date="2014" name="Front. Microbiol.">
        <title>High frequency of phylogenetically diverse reductive dehalogenase-homologous genes in deep subseafloor sedimentary metagenomes.</title>
        <authorList>
            <person name="Kawai M."/>
            <person name="Futagami T."/>
            <person name="Toyoda A."/>
            <person name="Takaki Y."/>
            <person name="Nishi S."/>
            <person name="Hori S."/>
            <person name="Arai W."/>
            <person name="Tsubouchi T."/>
            <person name="Morono Y."/>
            <person name="Uchiyama I."/>
            <person name="Ito T."/>
            <person name="Fujiyama A."/>
            <person name="Inagaki F."/>
            <person name="Takami H."/>
        </authorList>
    </citation>
    <scope>NUCLEOTIDE SEQUENCE</scope>
    <source>
        <strain evidence="1">Expedition CK06-06</strain>
    </source>
</reference>
<dbReference type="InterPro" id="IPR051010">
    <property type="entry name" value="BCAA_transport"/>
</dbReference>
<sequence length="129" mass="14040">MVSPSATSPLITLQTWKEWALRTCTGDHFQGQVIADIIIDEGYNATAFMVQDTPYGIGIELVVTEILEAANVTIVATIRYDEAANFSVLSPACRAEAGQRLASREVISVPPCFSLGLEHNVIQNLVLVY</sequence>
<dbReference type="EMBL" id="BARV01029652">
    <property type="protein sequence ID" value="GAI33230.1"/>
    <property type="molecule type" value="Genomic_DNA"/>
</dbReference>
<protein>
    <submittedName>
        <fullName evidence="1">Uncharacterized protein</fullName>
    </submittedName>
</protein>
<dbReference type="PANTHER" id="PTHR30483">
    <property type="entry name" value="LEUCINE-SPECIFIC-BINDING PROTEIN"/>
    <property type="match status" value="1"/>
</dbReference>
<dbReference type="SUPFAM" id="SSF53822">
    <property type="entry name" value="Periplasmic binding protein-like I"/>
    <property type="match status" value="1"/>
</dbReference>
<organism evidence="1">
    <name type="scientific">marine sediment metagenome</name>
    <dbReference type="NCBI Taxonomy" id="412755"/>
    <lineage>
        <taxon>unclassified sequences</taxon>
        <taxon>metagenomes</taxon>
        <taxon>ecological metagenomes</taxon>
    </lineage>
</organism>
<gene>
    <name evidence="1" type="ORF">S06H3_47232</name>
</gene>
<name>X1P2E9_9ZZZZ</name>
<accession>X1P2E9</accession>
<dbReference type="PANTHER" id="PTHR30483:SF6">
    <property type="entry name" value="PERIPLASMIC BINDING PROTEIN OF ABC TRANSPORTER FOR NATURAL AMINO ACIDS"/>
    <property type="match status" value="1"/>
</dbReference>
<dbReference type="AlphaFoldDB" id="X1P2E9"/>